<dbReference type="InterPro" id="IPR028082">
    <property type="entry name" value="Peripla_BP_I"/>
</dbReference>
<evidence type="ECO:0000256" key="2">
    <source>
        <dbReference type="ARBA" id="ARBA00007639"/>
    </source>
</evidence>
<comment type="similarity">
    <text evidence="2">Belongs to the bacterial solute-binding protein 2 family.</text>
</comment>
<proteinExistence type="inferred from homology"/>
<gene>
    <name evidence="5" type="ORF">PACILC2_53520</name>
</gene>
<feature type="domain" description="Periplasmic binding protein" evidence="4">
    <location>
        <begin position="1"/>
        <end position="87"/>
    </location>
</feature>
<dbReference type="InterPro" id="IPR025997">
    <property type="entry name" value="SBP_2_dom"/>
</dbReference>
<name>A0ABQ4NFS9_9BACL</name>
<dbReference type="SUPFAM" id="SSF53822">
    <property type="entry name" value="Periplasmic binding protein-like I"/>
    <property type="match status" value="1"/>
</dbReference>
<evidence type="ECO:0000256" key="3">
    <source>
        <dbReference type="ARBA" id="ARBA00022729"/>
    </source>
</evidence>
<dbReference type="Gene3D" id="3.40.50.2300">
    <property type="match status" value="1"/>
</dbReference>
<organism evidence="5 6">
    <name type="scientific">Paenibacillus cisolokensis</name>
    <dbReference type="NCBI Taxonomy" id="1658519"/>
    <lineage>
        <taxon>Bacteria</taxon>
        <taxon>Bacillati</taxon>
        <taxon>Bacillota</taxon>
        <taxon>Bacilli</taxon>
        <taxon>Bacillales</taxon>
        <taxon>Paenibacillaceae</taxon>
        <taxon>Paenibacillus</taxon>
    </lineage>
</organism>
<dbReference type="PANTHER" id="PTHR46847:SF1">
    <property type="entry name" value="D-ALLOSE-BINDING PERIPLASMIC PROTEIN-RELATED"/>
    <property type="match status" value="1"/>
</dbReference>
<evidence type="ECO:0000313" key="6">
    <source>
        <dbReference type="Proteomes" id="UP000680304"/>
    </source>
</evidence>
<evidence type="ECO:0000313" key="5">
    <source>
        <dbReference type="EMBL" id="GIQ66784.1"/>
    </source>
</evidence>
<reference evidence="5 6" key="1">
    <citation type="submission" date="2021-04" db="EMBL/GenBank/DDBJ databases">
        <title>Draft genome sequence of Paenibacillus cisolokensis, LC2-13A.</title>
        <authorList>
            <person name="Uke A."/>
            <person name="Chhe C."/>
            <person name="Baramee S."/>
            <person name="Kosugi A."/>
        </authorList>
    </citation>
    <scope>NUCLEOTIDE SEQUENCE [LARGE SCALE GENOMIC DNA]</scope>
    <source>
        <strain evidence="5 6">LC2-13A</strain>
    </source>
</reference>
<accession>A0ABQ4NFS9</accession>
<evidence type="ECO:0000256" key="1">
    <source>
        <dbReference type="ARBA" id="ARBA00004196"/>
    </source>
</evidence>
<sequence>MENWLQSFEGQIDAVVGQNDEMALGALQALEGKGLTDRDDIPVVGVDAISDALQAVKDGRLNATVFQDAKGQGAQSVEVAVKYLKGEPIEKEYWIPFQLVTAENVDEFME</sequence>
<keyword evidence="3" id="KW-0732">Signal</keyword>
<dbReference type="EMBL" id="BOVJ01000208">
    <property type="protein sequence ID" value="GIQ66784.1"/>
    <property type="molecule type" value="Genomic_DNA"/>
</dbReference>
<evidence type="ECO:0000259" key="4">
    <source>
        <dbReference type="Pfam" id="PF13407"/>
    </source>
</evidence>
<dbReference type="PANTHER" id="PTHR46847">
    <property type="entry name" value="D-ALLOSE-BINDING PERIPLASMIC PROTEIN-RELATED"/>
    <property type="match status" value="1"/>
</dbReference>
<protein>
    <recommendedName>
        <fullName evidence="4">Periplasmic binding protein domain-containing protein</fullName>
    </recommendedName>
</protein>
<dbReference type="Proteomes" id="UP000680304">
    <property type="component" value="Unassembled WGS sequence"/>
</dbReference>
<keyword evidence="6" id="KW-1185">Reference proteome</keyword>
<dbReference type="Pfam" id="PF13407">
    <property type="entry name" value="Peripla_BP_4"/>
    <property type="match status" value="1"/>
</dbReference>
<comment type="caution">
    <text evidence="5">The sequence shown here is derived from an EMBL/GenBank/DDBJ whole genome shotgun (WGS) entry which is preliminary data.</text>
</comment>
<comment type="subcellular location">
    <subcellularLocation>
        <location evidence="1">Cell envelope</location>
    </subcellularLocation>
</comment>